<sequence>MDVTFHDVQTHDINERTPVAITLDTSTDQVLTSVLAVNLRLLSKRNEIVVLLVGIKVRQIVSISTDGDPAMIGSQKGFRGRLKEDVPLVFHLHCGAHRFNLSLKETFDSDLLPMAKLLVNNCILIVHSITKSATYTRNFLAEMIKQNQKQKKLSKPLKIRWQTCQATVADMMEHGNMILSILSADPDQKVQSLISYFRLPEAMLLLQIINYLLKKTMSPLLQLQSNELTLIGCREVVETLRRTLNDETEETIRKQMPACFPIQVNDPMEQGFTQSVAIGMDIIRFHSRYQFVQSHFIRSSIVRFSTEMRRAARDHRVFTLSEEQKEDSYCLKCELCGRVMFR</sequence>
<dbReference type="EMBL" id="JARBJD010000172">
    <property type="protein sequence ID" value="KAK2948608.1"/>
    <property type="molecule type" value="Genomic_DNA"/>
</dbReference>
<name>A0ABQ9X8A1_9EUKA</name>
<gene>
    <name evidence="1" type="ORF">BLNAU_16427</name>
</gene>
<dbReference type="Proteomes" id="UP001281761">
    <property type="component" value="Unassembled WGS sequence"/>
</dbReference>
<dbReference type="PANTHER" id="PTHR46880">
    <property type="entry name" value="RAS-ASSOCIATING DOMAIN-CONTAINING PROTEIN"/>
    <property type="match status" value="1"/>
</dbReference>
<evidence type="ECO:0000313" key="1">
    <source>
        <dbReference type="EMBL" id="KAK2948608.1"/>
    </source>
</evidence>
<comment type="caution">
    <text evidence="1">The sequence shown here is derived from an EMBL/GenBank/DDBJ whole genome shotgun (WGS) entry which is preliminary data.</text>
</comment>
<dbReference type="InterPro" id="IPR012337">
    <property type="entry name" value="RNaseH-like_sf"/>
</dbReference>
<accession>A0ABQ9X8A1</accession>
<dbReference type="SUPFAM" id="SSF53098">
    <property type="entry name" value="Ribonuclease H-like"/>
    <property type="match status" value="1"/>
</dbReference>
<keyword evidence="2" id="KW-1185">Reference proteome</keyword>
<proteinExistence type="predicted"/>
<evidence type="ECO:0000313" key="2">
    <source>
        <dbReference type="Proteomes" id="UP001281761"/>
    </source>
</evidence>
<reference evidence="1 2" key="1">
    <citation type="journal article" date="2022" name="bioRxiv">
        <title>Genomics of Preaxostyla Flagellates Illuminates Evolutionary Transitions and the Path Towards Mitochondrial Loss.</title>
        <authorList>
            <person name="Novak L.V.F."/>
            <person name="Treitli S.C."/>
            <person name="Pyrih J."/>
            <person name="Halakuc P."/>
            <person name="Pipaliya S.V."/>
            <person name="Vacek V."/>
            <person name="Brzon O."/>
            <person name="Soukal P."/>
            <person name="Eme L."/>
            <person name="Dacks J.B."/>
            <person name="Karnkowska A."/>
            <person name="Elias M."/>
            <person name="Hampl V."/>
        </authorList>
    </citation>
    <scope>NUCLEOTIDE SEQUENCE [LARGE SCALE GENOMIC DNA]</scope>
    <source>
        <strain evidence="1">NAU3</strain>
        <tissue evidence="1">Gut</tissue>
    </source>
</reference>
<evidence type="ECO:0008006" key="3">
    <source>
        <dbReference type="Google" id="ProtNLM"/>
    </source>
</evidence>
<organism evidence="1 2">
    <name type="scientific">Blattamonas nauphoetae</name>
    <dbReference type="NCBI Taxonomy" id="2049346"/>
    <lineage>
        <taxon>Eukaryota</taxon>
        <taxon>Metamonada</taxon>
        <taxon>Preaxostyla</taxon>
        <taxon>Oxymonadida</taxon>
        <taxon>Blattamonas</taxon>
    </lineage>
</organism>
<protein>
    <recommendedName>
        <fullName evidence="3">DUF4371 domain-containing protein</fullName>
    </recommendedName>
</protein>
<dbReference type="PANTHER" id="PTHR46880:SF5">
    <property type="entry name" value="DUF4371 DOMAIN-CONTAINING PROTEIN"/>
    <property type="match status" value="1"/>
</dbReference>